<dbReference type="HOGENOM" id="CLU_3173372_0_0_9"/>
<evidence type="ECO:0000313" key="1">
    <source>
        <dbReference type="EMBL" id="EGQ26958.1"/>
    </source>
</evidence>
<reference evidence="1 2" key="1">
    <citation type="submission" date="2011-04" db="EMBL/GenBank/DDBJ databases">
        <authorList>
            <person name="Muzny D."/>
            <person name="Qin X."/>
            <person name="Deng J."/>
            <person name="Jiang H."/>
            <person name="Liu Y."/>
            <person name="Qu J."/>
            <person name="Song X.-Z."/>
            <person name="Zhang L."/>
            <person name="Thornton R."/>
            <person name="Coyle M."/>
            <person name="Francisco L."/>
            <person name="Jackson L."/>
            <person name="Javaid M."/>
            <person name="Korchina V."/>
            <person name="Kovar C."/>
            <person name="Mata R."/>
            <person name="Mathew T."/>
            <person name="Ngo R."/>
            <person name="Nguyen L."/>
            <person name="Nguyen N."/>
            <person name="Okwuonu G."/>
            <person name="Ongeri F."/>
            <person name="Pham C."/>
            <person name="Simmons D."/>
            <person name="Wilczek-Boney K."/>
            <person name="Hale W."/>
            <person name="Jakkamsetti A."/>
            <person name="Pham P."/>
            <person name="Ruth R."/>
            <person name="San Lucas F."/>
            <person name="Warren J."/>
            <person name="Zhang J."/>
            <person name="Zhao Z."/>
            <person name="Zhou C."/>
            <person name="Zhu D."/>
            <person name="Lee S."/>
            <person name="Bess C."/>
            <person name="Blankenburg K."/>
            <person name="Forbes L."/>
            <person name="Fu Q."/>
            <person name="Gubbala S."/>
            <person name="Hirani K."/>
            <person name="Jayaseelan J.C."/>
            <person name="Lara F."/>
            <person name="Munidasa M."/>
            <person name="Palculict T."/>
            <person name="Patil S."/>
            <person name="Pu L.-L."/>
            <person name="Saada N."/>
            <person name="Tang L."/>
            <person name="Weissenberger G."/>
            <person name="Zhu Y."/>
            <person name="Hemphill L."/>
            <person name="Shang Y."/>
            <person name="Youmans B."/>
            <person name="Ayvaz T."/>
            <person name="Ross M."/>
            <person name="Santibanez J."/>
            <person name="Aqrawi P."/>
            <person name="Gross S."/>
            <person name="Joshi V."/>
            <person name="Fowler G."/>
            <person name="Nazareth L."/>
            <person name="Reid J."/>
            <person name="Worley K."/>
            <person name="Petrosino J."/>
            <person name="Highlander S."/>
            <person name="Gibbs R."/>
        </authorList>
    </citation>
    <scope>NUCLEOTIDE SEQUENCE [LARGE SCALE GENOMIC DNA]</scope>
    <source>
        <strain evidence="1 2">2681</strain>
    </source>
</reference>
<gene>
    <name evidence="1" type="ORF">HMPREF9372_0988</name>
</gene>
<sequence>MINSCPLFYLKLFKLASVKLDGCGQGIDLANVPGFTLQTGRFPEGVA</sequence>
<name>F9DQA8_9BACL</name>
<organism evidence="1 2">
    <name type="scientific">Sporosarcina newyorkensis 2681</name>
    <dbReference type="NCBI Taxonomy" id="1027292"/>
    <lineage>
        <taxon>Bacteria</taxon>
        <taxon>Bacillati</taxon>
        <taxon>Bacillota</taxon>
        <taxon>Bacilli</taxon>
        <taxon>Bacillales</taxon>
        <taxon>Caryophanaceae</taxon>
        <taxon>Sporosarcina</taxon>
    </lineage>
</organism>
<accession>F9DQA8</accession>
<protein>
    <submittedName>
        <fullName evidence="1">Uncharacterized protein</fullName>
    </submittedName>
</protein>
<comment type="caution">
    <text evidence="1">The sequence shown here is derived from an EMBL/GenBank/DDBJ whole genome shotgun (WGS) entry which is preliminary data.</text>
</comment>
<evidence type="ECO:0000313" key="2">
    <source>
        <dbReference type="Proteomes" id="UP000005316"/>
    </source>
</evidence>
<proteinExistence type="predicted"/>
<dbReference type="Proteomes" id="UP000005316">
    <property type="component" value="Unassembled WGS sequence"/>
</dbReference>
<dbReference type="EMBL" id="AFPZ01000025">
    <property type="protein sequence ID" value="EGQ26958.1"/>
    <property type="molecule type" value="Genomic_DNA"/>
</dbReference>
<dbReference type="AlphaFoldDB" id="F9DQA8"/>